<keyword evidence="1" id="KW-0472">Membrane</keyword>
<dbReference type="Proteomes" id="UP000734854">
    <property type="component" value="Unassembled WGS sequence"/>
</dbReference>
<sequence>MDAGADNAPLVATPDEGGLDDIDVALHRLEGFLCLLGFPDSTSSQARIAASWAAFLLLGVAVPCAAIFLSQCSPSVCEEFKVEQFELCVLLSEVSLAAVSLVCISHNLLKYGIRRFLFVDQHHGHVQRFQKEYVRKIQVSSVVQVVVIVLCLNAASKISHRAQRIGSLASRWHAYATCCPTKSQVQDTSVSGNMEDVSACSSSRDYSENDLESLENSTMFNNAHLASFMPSYHKRQALVIYLQSNPGGITIFGWTVDRTMISTIFFFELTLVLFVLSETLVFPSLSGFVHSSQQA</sequence>
<gene>
    <name evidence="2" type="ORF">ZIOFF_030336</name>
</gene>
<dbReference type="AlphaFoldDB" id="A0A8J5GR06"/>
<feature type="transmembrane region" description="Helical" evidence="1">
    <location>
        <begin position="48"/>
        <end position="69"/>
    </location>
</feature>
<reference evidence="2 3" key="1">
    <citation type="submission" date="2020-08" db="EMBL/GenBank/DDBJ databases">
        <title>Plant Genome Project.</title>
        <authorList>
            <person name="Zhang R.-G."/>
        </authorList>
    </citation>
    <scope>NUCLEOTIDE SEQUENCE [LARGE SCALE GENOMIC DNA]</scope>
    <source>
        <tissue evidence="2">Rhizome</tissue>
    </source>
</reference>
<accession>A0A8J5GR06</accession>
<keyword evidence="1" id="KW-1133">Transmembrane helix</keyword>
<dbReference type="PANTHER" id="PTHR31963">
    <property type="entry name" value="RAS GUANINE NUCLEOTIDE EXCHANGE FACTOR K"/>
    <property type="match status" value="1"/>
</dbReference>
<evidence type="ECO:0000256" key="1">
    <source>
        <dbReference type="SAM" id="Phobius"/>
    </source>
</evidence>
<evidence type="ECO:0000313" key="2">
    <source>
        <dbReference type="EMBL" id="KAG6512240.1"/>
    </source>
</evidence>
<organism evidence="2 3">
    <name type="scientific">Zingiber officinale</name>
    <name type="common">Ginger</name>
    <name type="synonym">Amomum zingiber</name>
    <dbReference type="NCBI Taxonomy" id="94328"/>
    <lineage>
        <taxon>Eukaryota</taxon>
        <taxon>Viridiplantae</taxon>
        <taxon>Streptophyta</taxon>
        <taxon>Embryophyta</taxon>
        <taxon>Tracheophyta</taxon>
        <taxon>Spermatophyta</taxon>
        <taxon>Magnoliopsida</taxon>
        <taxon>Liliopsida</taxon>
        <taxon>Zingiberales</taxon>
        <taxon>Zingiberaceae</taxon>
        <taxon>Zingiber</taxon>
    </lineage>
</organism>
<name>A0A8J5GR06_ZINOF</name>
<dbReference type="PANTHER" id="PTHR31963:SF2">
    <property type="entry name" value="ZINC FINGER CONSTANS-LIKE PROTEIN (DUF3537)"/>
    <property type="match status" value="1"/>
</dbReference>
<keyword evidence="3" id="KW-1185">Reference proteome</keyword>
<protein>
    <submittedName>
        <fullName evidence="2">Uncharacterized protein</fullName>
    </submittedName>
</protein>
<dbReference type="EMBL" id="JACMSC010000008">
    <property type="protein sequence ID" value="KAG6512240.1"/>
    <property type="molecule type" value="Genomic_DNA"/>
</dbReference>
<evidence type="ECO:0000313" key="3">
    <source>
        <dbReference type="Proteomes" id="UP000734854"/>
    </source>
</evidence>
<dbReference type="InterPro" id="IPR021924">
    <property type="entry name" value="DUF3537"/>
</dbReference>
<comment type="caution">
    <text evidence="2">The sequence shown here is derived from an EMBL/GenBank/DDBJ whole genome shotgun (WGS) entry which is preliminary data.</text>
</comment>
<keyword evidence="1" id="KW-0812">Transmembrane</keyword>
<proteinExistence type="predicted"/>
<feature type="transmembrane region" description="Helical" evidence="1">
    <location>
        <begin position="264"/>
        <end position="285"/>
    </location>
</feature>
<dbReference type="Pfam" id="PF12056">
    <property type="entry name" value="DUF3537"/>
    <property type="match status" value="1"/>
</dbReference>